<evidence type="ECO:0000313" key="3">
    <source>
        <dbReference type="Proteomes" id="UP000654993"/>
    </source>
</evidence>
<comment type="caution">
    <text evidence="2">The sequence shown here is derived from an EMBL/GenBank/DDBJ whole genome shotgun (WGS) entry which is preliminary data.</text>
</comment>
<gene>
    <name evidence="2" type="ORF">PRECH8_14400</name>
</gene>
<proteinExistence type="predicted"/>
<dbReference type="RefSeq" id="WP_207161779.1">
    <property type="nucleotide sequence ID" value="NZ_BMAQ01000012.1"/>
</dbReference>
<keyword evidence="1" id="KW-0812">Transmembrane</keyword>
<keyword evidence="1" id="KW-0472">Membrane</keyword>
<name>A0A916QEI7_9BACL</name>
<dbReference type="EMBL" id="BMAQ01000012">
    <property type="protein sequence ID" value="GFR38144.1"/>
    <property type="molecule type" value="Genomic_DNA"/>
</dbReference>
<evidence type="ECO:0000256" key="1">
    <source>
        <dbReference type="SAM" id="Phobius"/>
    </source>
</evidence>
<organism evidence="2 3">
    <name type="scientific">Insulibacter thermoxylanivorax</name>
    <dbReference type="NCBI Taxonomy" id="2749268"/>
    <lineage>
        <taxon>Bacteria</taxon>
        <taxon>Bacillati</taxon>
        <taxon>Bacillota</taxon>
        <taxon>Bacilli</taxon>
        <taxon>Bacillales</taxon>
        <taxon>Paenibacillaceae</taxon>
        <taxon>Insulibacter</taxon>
    </lineage>
</organism>
<accession>A0A916QEI7</accession>
<keyword evidence="1" id="KW-1133">Transmembrane helix</keyword>
<reference evidence="2" key="1">
    <citation type="submission" date="2020-08" db="EMBL/GenBank/DDBJ databases">
        <authorList>
            <person name="Uke A."/>
            <person name="Chhe C."/>
            <person name="Baramee S."/>
            <person name="Kosugi A."/>
        </authorList>
    </citation>
    <scope>NUCLEOTIDE SEQUENCE</scope>
    <source>
        <strain evidence="2">DA-C8</strain>
    </source>
</reference>
<sequence length="204" mass="23425">MVRKIKWFFMAMLVISHAVIHDVYAISWVLADPEVNIERADIIAQGTFDFTKAKYRVPFRVIQVFKGEVPEKFEVVYDPELGGKLSHIQRRGGQVILFVSSNNKDGEYYVLGGENGYVPVMNGQIVMTEPERAEVFNRYFEEIGIPILNVKTRDPLKAIMTKVVPFFIGVAVVTWALWLLLRWRDRKIMSSNHEVSQDSDSAKD</sequence>
<protein>
    <submittedName>
        <fullName evidence="2">Uncharacterized protein</fullName>
    </submittedName>
</protein>
<feature type="transmembrane region" description="Helical" evidence="1">
    <location>
        <begin position="163"/>
        <end position="181"/>
    </location>
</feature>
<dbReference type="Proteomes" id="UP000654993">
    <property type="component" value="Unassembled WGS sequence"/>
</dbReference>
<evidence type="ECO:0000313" key="2">
    <source>
        <dbReference type="EMBL" id="GFR38144.1"/>
    </source>
</evidence>
<keyword evidence="3" id="KW-1185">Reference proteome</keyword>
<feature type="transmembrane region" description="Helical" evidence="1">
    <location>
        <begin position="7"/>
        <end position="31"/>
    </location>
</feature>
<dbReference type="AlphaFoldDB" id="A0A916QEI7"/>
<reference evidence="2" key="2">
    <citation type="journal article" date="2021" name="Data Brief">
        <title>Draft genome sequence data of the facultative, thermophilic, xylanolytic bacterium Paenibacillus sp. strain DA-C8.</title>
        <authorList>
            <person name="Chhe C."/>
            <person name="Uke A."/>
            <person name="Baramee S."/>
            <person name="Ungkulpasvich U."/>
            <person name="Tachaapaikoon C."/>
            <person name="Pason P."/>
            <person name="Waeonukul R."/>
            <person name="Ratanakhanokchai K."/>
            <person name="Kosugi A."/>
        </authorList>
    </citation>
    <scope>NUCLEOTIDE SEQUENCE</scope>
    <source>
        <strain evidence="2">DA-C8</strain>
    </source>
</reference>